<comment type="subcellular location">
    <subcellularLocation>
        <location evidence="1">Cytoplasm</location>
        <location evidence="1">Cytoskeleton</location>
    </subcellularLocation>
</comment>
<dbReference type="Pfam" id="PF06886">
    <property type="entry name" value="TPX2"/>
    <property type="match status" value="1"/>
</dbReference>
<feature type="transmembrane region" description="Helical" evidence="7">
    <location>
        <begin position="499"/>
        <end position="516"/>
    </location>
</feature>
<dbReference type="OrthoDB" id="7677582at2759"/>
<dbReference type="GO" id="GO:0008017">
    <property type="term" value="F:microtubule binding"/>
    <property type="evidence" value="ECO:0007669"/>
    <property type="project" value="TreeGrafter"/>
</dbReference>
<keyword evidence="7" id="KW-0812">Transmembrane</keyword>
<dbReference type="PANTHER" id="PTHR14326:SF25">
    <property type="entry name" value="OS12G0577000 PROTEIN"/>
    <property type="match status" value="1"/>
</dbReference>
<keyword evidence="7" id="KW-1133">Transmembrane helix</keyword>
<organism evidence="9 10">
    <name type="scientific">Eragrostis curvula</name>
    <name type="common">weeping love grass</name>
    <dbReference type="NCBI Taxonomy" id="38414"/>
    <lineage>
        <taxon>Eukaryota</taxon>
        <taxon>Viridiplantae</taxon>
        <taxon>Streptophyta</taxon>
        <taxon>Embryophyta</taxon>
        <taxon>Tracheophyta</taxon>
        <taxon>Spermatophyta</taxon>
        <taxon>Magnoliopsida</taxon>
        <taxon>Liliopsida</taxon>
        <taxon>Poales</taxon>
        <taxon>Poaceae</taxon>
        <taxon>PACMAD clade</taxon>
        <taxon>Chloridoideae</taxon>
        <taxon>Eragrostideae</taxon>
        <taxon>Eragrostidinae</taxon>
        <taxon>Eragrostis</taxon>
    </lineage>
</organism>
<comment type="similarity">
    <text evidence="2">Belongs to the TPX2 family.</text>
</comment>
<evidence type="ECO:0000259" key="8">
    <source>
        <dbReference type="Pfam" id="PF06886"/>
    </source>
</evidence>
<dbReference type="InterPro" id="IPR027329">
    <property type="entry name" value="TPX2_C"/>
</dbReference>
<feature type="non-terminal residue" evidence="9">
    <location>
        <position position="1"/>
    </location>
</feature>
<reference evidence="9 10" key="1">
    <citation type="journal article" date="2019" name="Sci. Rep.">
        <title>A high-quality genome of Eragrostis curvula grass provides insights into Poaceae evolution and supports new strategies to enhance forage quality.</title>
        <authorList>
            <person name="Carballo J."/>
            <person name="Santos B.A.C.M."/>
            <person name="Zappacosta D."/>
            <person name="Garbus I."/>
            <person name="Selva J.P."/>
            <person name="Gallo C.A."/>
            <person name="Diaz A."/>
            <person name="Albertini E."/>
            <person name="Caccamo M."/>
            <person name="Echenique V."/>
        </authorList>
    </citation>
    <scope>NUCLEOTIDE SEQUENCE [LARGE SCALE GENOMIC DNA]</scope>
    <source>
        <strain evidence="10">cv. Victoria</strain>
        <tissue evidence="9">Leaf</tissue>
    </source>
</reference>
<sequence length="536" mass="59272">MASAARRARGTARRPFAVLASPSPARNNRGAVTAENVAPAAPEATPFAQRVRRFGKCAGGGKAVAKKLSSPVSVSRKPAATAIRRRVSSFSTTTTRCSTPAAAAAAQAKAHDPLRAPLWDFSGKAVRANLSSPFDEADHRGRRQERMLGGDGGEGEAAAAARKRTARSVAMEEAMANLPEPGEGRVKYLVDTFERLLSLADGCGGGPKARSGRRTKSEVTPVAARASSASSSRTPPPPAAEVIDVSYPSSEVSFPAIAGVACILDASDRTSMIRAVREQRRQRRYNSTGSSQRTCSRKVITVTSQRPFNLRTEQRGKAKEENFIQRMRKMQLEEEMMRNPLAQGLPFTTDEPENPVKPPTKEPTEPIDVVLHSDLRAVGRAKFDHQVSCTLRCSCAVDEFLRAMHRLSSILQVAERTSFMEEVRLAKERQQKMDEEIEIKQLRKEQVPRAHPMPDFTKPFVPKRYQISEASYNSQGAKISPQIDEEHLKGVIGFENKRVVLIVFVTIMVTLANLFFQNRKEHRKYFWCVIIYQRCI</sequence>
<protein>
    <recommendedName>
        <fullName evidence="8">TPX2 C-terminal domain-containing protein</fullName>
    </recommendedName>
</protein>
<feature type="compositionally biased region" description="Low complexity" evidence="6">
    <location>
        <begin position="219"/>
        <end position="233"/>
    </location>
</feature>
<evidence type="ECO:0000313" key="9">
    <source>
        <dbReference type="EMBL" id="TVU49574.1"/>
    </source>
</evidence>
<evidence type="ECO:0000256" key="2">
    <source>
        <dbReference type="ARBA" id="ARBA00005885"/>
    </source>
</evidence>
<dbReference type="PANTHER" id="PTHR14326">
    <property type="entry name" value="TARGETING PROTEIN FOR XKLP2"/>
    <property type="match status" value="1"/>
</dbReference>
<proteinExistence type="inferred from homology"/>
<accession>A0A5J9WQK2</accession>
<comment type="caution">
    <text evidence="9">The sequence shown here is derived from an EMBL/GenBank/DDBJ whole genome shotgun (WGS) entry which is preliminary data.</text>
</comment>
<dbReference type="GO" id="GO:0005880">
    <property type="term" value="C:nuclear microtubule"/>
    <property type="evidence" value="ECO:0007669"/>
    <property type="project" value="TreeGrafter"/>
</dbReference>
<evidence type="ECO:0000256" key="4">
    <source>
        <dbReference type="ARBA" id="ARBA00022701"/>
    </source>
</evidence>
<keyword evidence="5" id="KW-0206">Cytoskeleton</keyword>
<dbReference type="Gramene" id="TVU49574">
    <property type="protein sequence ID" value="TVU49574"/>
    <property type="gene ID" value="EJB05_00887"/>
</dbReference>
<name>A0A5J9WQK2_9POAL</name>
<dbReference type="Proteomes" id="UP000324897">
    <property type="component" value="Chromosome 6"/>
</dbReference>
<evidence type="ECO:0000313" key="10">
    <source>
        <dbReference type="Proteomes" id="UP000324897"/>
    </source>
</evidence>
<evidence type="ECO:0000256" key="6">
    <source>
        <dbReference type="SAM" id="MobiDB-lite"/>
    </source>
</evidence>
<feature type="domain" description="TPX2 C-terminal" evidence="8">
    <location>
        <begin position="402"/>
        <end position="466"/>
    </location>
</feature>
<evidence type="ECO:0000256" key="3">
    <source>
        <dbReference type="ARBA" id="ARBA00022490"/>
    </source>
</evidence>
<dbReference type="GO" id="GO:0030295">
    <property type="term" value="F:protein kinase activator activity"/>
    <property type="evidence" value="ECO:0007669"/>
    <property type="project" value="TreeGrafter"/>
</dbReference>
<feature type="region of interest" description="Disordered" evidence="6">
    <location>
        <begin position="343"/>
        <end position="365"/>
    </location>
</feature>
<dbReference type="AlphaFoldDB" id="A0A5J9WQK2"/>
<evidence type="ECO:0000256" key="1">
    <source>
        <dbReference type="ARBA" id="ARBA00004245"/>
    </source>
</evidence>
<keyword evidence="10" id="KW-1185">Reference proteome</keyword>
<evidence type="ECO:0000256" key="7">
    <source>
        <dbReference type="SAM" id="Phobius"/>
    </source>
</evidence>
<keyword evidence="7" id="KW-0472">Membrane</keyword>
<feature type="region of interest" description="Disordered" evidence="6">
    <location>
        <begin position="203"/>
        <end position="237"/>
    </location>
</feature>
<feature type="compositionally biased region" description="Basic and acidic residues" evidence="6">
    <location>
        <begin position="136"/>
        <end position="148"/>
    </location>
</feature>
<dbReference type="EMBL" id="RWGY01000002">
    <property type="protein sequence ID" value="TVU49574.1"/>
    <property type="molecule type" value="Genomic_DNA"/>
</dbReference>
<feature type="compositionally biased region" description="Basic residues" evidence="6">
    <location>
        <begin position="1"/>
        <end position="12"/>
    </location>
</feature>
<keyword evidence="3" id="KW-0963">Cytoplasm</keyword>
<dbReference type="GO" id="GO:0060236">
    <property type="term" value="P:regulation of mitotic spindle organization"/>
    <property type="evidence" value="ECO:0007669"/>
    <property type="project" value="InterPro"/>
</dbReference>
<feature type="region of interest" description="Disordered" evidence="6">
    <location>
        <begin position="135"/>
        <end position="158"/>
    </location>
</feature>
<evidence type="ECO:0000256" key="5">
    <source>
        <dbReference type="ARBA" id="ARBA00023212"/>
    </source>
</evidence>
<dbReference type="InterPro" id="IPR009675">
    <property type="entry name" value="TPX2_fam"/>
</dbReference>
<dbReference type="GO" id="GO:0005819">
    <property type="term" value="C:spindle"/>
    <property type="evidence" value="ECO:0007669"/>
    <property type="project" value="InterPro"/>
</dbReference>
<keyword evidence="4" id="KW-0493">Microtubule</keyword>
<dbReference type="GO" id="GO:0090307">
    <property type="term" value="P:mitotic spindle assembly"/>
    <property type="evidence" value="ECO:0007669"/>
    <property type="project" value="TreeGrafter"/>
</dbReference>
<gene>
    <name evidence="9" type="ORF">EJB05_00887</name>
</gene>
<feature type="region of interest" description="Disordered" evidence="6">
    <location>
        <begin position="1"/>
        <end position="30"/>
    </location>
</feature>